<protein>
    <submittedName>
        <fullName evidence="2">Uncharacterized protein</fullName>
    </submittedName>
</protein>
<name>A0A4Q7V4H9_PSEST</name>
<dbReference type="Proteomes" id="UP000291591">
    <property type="component" value="Unassembled WGS sequence"/>
</dbReference>
<feature type="compositionally biased region" description="Basic residues" evidence="1">
    <location>
        <begin position="34"/>
        <end position="44"/>
    </location>
</feature>
<organism evidence="2 3">
    <name type="scientific">Pseudonocardia sediminis</name>
    <dbReference type="NCBI Taxonomy" id="1397368"/>
    <lineage>
        <taxon>Bacteria</taxon>
        <taxon>Bacillati</taxon>
        <taxon>Actinomycetota</taxon>
        <taxon>Actinomycetes</taxon>
        <taxon>Pseudonocardiales</taxon>
        <taxon>Pseudonocardiaceae</taxon>
        <taxon>Pseudonocardia</taxon>
    </lineage>
</organism>
<accession>A0A4Q7V4H9</accession>
<dbReference type="AlphaFoldDB" id="A0A4Q7V4H9"/>
<keyword evidence="3" id="KW-1185">Reference proteome</keyword>
<dbReference type="RefSeq" id="WP_278044843.1">
    <property type="nucleotide sequence ID" value="NZ_SHKL01000001.1"/>
</dbReference>
<feature type="region of interest" description="Disordered" evidence="1">
    <location>
        <begin position="1"/>
        <end position="44"/>
    </location>
</feature>
<evidence type="ECO:0000256" key="1">
    <source>
        <dbReference type="SAM" id="MobiDB-lite"/>
    </source>
</evidence>
<evidence type="ECO:0000313" key="2">
    <source>
        <dbReference type="EMBL" id="RZT87643.1"/>
    </source>
</evidence>
<sequence length="44" mass="5023">MLFEIIPVFPPKPPKGKHGCPPPPPKKHDCPPPKPKKHHKHHCH</sequence>
<dbReference type="EMBL" id="SHKL01000001">
    <property type="protein sequence ID" value="RZT87643.1"/>
    <property type="molecule type" value="Genomic_DNA"/>
</dbReference>
<reference evidence="2 3" key="1">
    <citation type="submission" date="2019-02" db="EMBL/GenBank/DDBJ databases">
        <title>Sequencing the genomes of 1000 actinobacteria strains.</title>
        <authorList>
            <person name="Klenk H.-P."/>
        </authorList>
    </citation>
    <scope>NUCLEOTIDE SEQUENCE [LARGE SCALE GENOMIC DNA]</scope>
    <source>
        <strain evidence="2 3">DSM 45779</strain>
    </source>
</reference>
<evidence type="ECO:0000313" key="3">
    <source>
        <dbReference type="Proteomes" id="UP000291591"/>
    </source>
</evidence>
<comment type="caution">
    <text evidence="2">The sequence shown here is derived from an EMBL/GenBank/DDBJ whole genome shotgun (WGS) entry which is preliminary data.</text>
</comment>
<proteinExistence type="predicted"/>
<gene>
    <name evidence="2" type="ORF">EV383_4569</name>
</gene>